<dbReference type="InterPro" id="IPR036909">
    <property type="entry name" value="Cyt_c-like_dom_sf"/>
</dbReference>
<evidence type="ECO:0000313" key="1">
    <source>
        <dbReference type="EMBL" id="SHK06073.1"/>
    </source>
</evidence>
<keyword evidence="2" id="KW-1185">Reference proteome</keyword>
<dbReference type="EMBL" id="FRAM01000001">
    <property type="protein sequence ID" value="SHK06073.1"/>
    <property type="molecule type" value="Genomic_DNA"/>
</dbReference>
<evidence type="ECO:0008006" key="3">
    <source>
        <dbReference type="Google" id="ProtNLM"/>
    </source>
</evidence>
<accession>A0A1M6PDP4</accession>
<sequence>MRNAIKILVPVTGFLMLMSCDTKTFEEISDVKPIPETVNYNNSVKTIINNNCVICHSSVGTASFLPLTDYAAVKNSVDNILDRIQRANGDPLKMPQGGTLSQDNINIINKWKADGLLEN</sequence>
<proteinExistence type="predicted"/>
<dbReference type="Proteomes" id="UP000184498">
    <property type="component" value="Unassembled WGS sequence"/>
</dbReference>
<dbReference type="GO" id="GO:0020037">
    <property type="term" value="F:heme binding"/>
    <property type="evidence" value="ECO:0007669"/>
    <property type="project" value="InterPro"/>
</dbReference>
<dbReference type="AlphaFoldDB" id="A0A1M6PDP4"/>
<dbReference type="SUPFAM" id="SSF46626">
    <property type="entry name" value="Cytochrome c"/>
    <property type="match status" value="1"/>
</dbReference>
<dbReference type="OrthoDB" id="9786191at2"/>
<dbReference type="RefSeq" id="WP_072996716.1">
    <property type="nucleotide sequence ID" value="NZ_FRAM01000001.1"/>
</dbReference>
<dbReference type="GO" id="GO:0009055">
    <property type="term" value="F:electron transfer activity"/>
    <property type="evidence" value="ECO:0007669"/>
    <property type="project" value="InterPro"/>
</dbReference>
<organism evidence="1 2">
    <name type="scientific">Epilithonimonas mollis</name>
    <dbReference type="NCBI Taxonomy" id="216903"/>
    <lineage>
        <taxon>Bacteria</taxon>
        <taxon>Pseudomonadati</taxon>
        <taxon>Bacteroidota</taxon>
        <taxon>Flavobacteriia</taxon>
        <taxon>Flavobacteriales</taxon>
        <taxon>Weeksellaceae</taxon>
        <taxon>Chryseobacterium group</taxon>
        <taxon>Epilithonimonas</taxon>
    </lineage>
</organism>
<dbReference type="Gene3D" id="1.10.760.10">
    <property type="entry name" value="Cytochrome c-like domain"/>
    <property type="match status" value="1"/>
</dbReference>
<dbReference type="STRING" id="216903.SAMN05444371_1030"/>
<protein>
    <recommendedName>
        <fullName evidence="3">Cytochrome c domain-containing protein</fullName>
    </recommendedName>
</protein>
<name>A0A1M6PDP4_9FLAO</name>
<gene>
    <name evidence="1" type="ORF">SAMN05444371_1030</name>
</gene>
<reference evidence="2" key="1">
    <citation type="submission" date="2016-11" db="EMBL/GenBank/DDBJ databases">
        <authorList>
            <person name="Varghese N."/>
            <person name="Submissions S."/>
        </authorList>
    </citation>
    <scope>NUCLEOTIDE SEQUENCE [LARGE SCALE GENOMIC DNA]</scope>
    <source>
        <strain evidence="2">DSM 18016</strain>
    </source>
</reference>
<evidence type="ECO:0000313" key="2">
    <source>
        <dbReference type="Proteomes" id="UP000184498"/>
    </source>
</evidence>
<dbReference type="PROSITE" id="PS51257">
    <property type="entry name" value="PROKAR_LIPOPROTEIN"/>
    <property type="match status" value="1"/>
</dbReference>